<gene>
    <name evidence="1" type="ORF">E5H86_30515</name>
</gene>
<name>A0A8S7IKX1_ECOLX</name>
<proteinExistence type="predicted"/>
<sequence length="39" mass="4131">PTLTYYKSGTFATESLVWPDSVDAVKKANAFVGSAISHA</sequence>
<comment type="caution">
    <text evidence="1">The sequence shown here is derived from an EMBL/GenBank/DDBJ whole genome shotgun (WGS) entry which is preliminary data.</text>
</comment>
<organism evidence="1 2">
    <name type="scientific">Escherichia coli</name>
    <dbReference type="NCBI Taxonomy" id="562"/>
    <lineage>
        <taxon>Bacteria</taxon>
        <taxon>Pseudomonadati</taxon>
        <taxon>Pseudomonadota</taxon>
        <taxon>Gammaproteobacteria</taxon>
        <taxon>Enterobacterales</taxon>
        <taxon>Enterobacteriaceae</taxon>
        <taxon>Escherichia</taxon>
    </lineage>
</organism>
<dbReference type="SUPFAM" id="SSF51274">
    <property type="entry name" value="Head decoration protein D (gpD, major capsid protein D)"/>
    <property type="match status" value="1"/>
</dbReference>
<dbReference type="Pfam" id="PF02924">
    <property type="entry name" value="HDPD"/>
    <property type="match status" value="1"/>
</dbReference>
<dbReference type="AlphaFoldDB" id="A0A8S7IKX1"/>
<dbReference type="Proteomes" id="UP000531916">
    <property type="component" value="Unassembled WGS sequence"/>
</dbReference>
<accession>A0A8S7IKX1</accession>
<dbReference type="RefSeq" id="WP_247152182.1">
    <property type="nucleotide sequence ID" value="NZ_JAGMHU010000073.1"/>
</dbReference>
<protein>
    <submittedName>
        <fullName evidence="1">Head decoration protein</fullName>
    </submittedName>
</protein>
<reference evidence="1 2" key="1">
    <citation type="submission" date="2019-04" db="EMBL/GenBank/DDBJ databases">
        <authorList>
            <consortium name="NARMS: The National Antimicrobial Resistance Monitoring System"/>
        </authorList>
    </citation>
    <scope>NUCLEOTIDE SEQUENCE [LARGE SCALE GENOMIC DNA]</scope>
    <source>
        <strain evidence="1 2">FSIS11919500</strain>
    </source>
</reference>
<dbReference type="InterPro" id="IPR036630">
    <property type="entry name" value="Head_decoration_D_sf"/>
</dbReference>
<dbReference type="Gene3D" id="2.40.300.10">
    <property type="entry name" value="Head decoration protein D"/>
    <property type="match status" value="1"/>
</dbReference>
<evidence type="ECO:0000313" key="2">
    <source>
        <dbReference type="Proteomes" id="UP000531916"/>
    </source>
</evidence>
<dbReference type="EMBL" id="AASEPP010000272">
    <property type="protein sequence ID" value="EFC2249971.1"/>
    <property type="molecule type" value="Genomic_DNA"/>
</dbReference>
<evidence type="ECO:0000313" key="1">
    <source>
        <dbReference type="EMBL" id="EFC2249971.1"/>
    </source>
</evidence>
<dbReference type="InterPro" id="IPR004195">
    <property type="entry name" value="Head_decoration_D"/>
</dbReference>
<feature type="non-terminal residue" evidence="1">
    <location>
        <position position="1"/>
    </location>
</feature>